<dbReference type="InterPro" id="IPR008197">
    <property type="entry name" value="WAP_dom"/>
</dbReference>
<dbReference type="Gene3D" id="4.10.75.10">
    <property type="entry name" value="Elafin-like"/>
    <property type="match status" value="2"/>
</dbReference>
<name>A0A340XXB1_LIPVE</name>
<dbReference type="Pfam" id="PF00095">
    <property type="entry name" value="WAP"/>
    <property type="match status" value="2"/>
</dbReference>
<feature type="chain" id="PRO_5016257486" evidence="8">
    <location>
        <begin position="25"/>
        <end position="155"/>
    </location>
</feature>
<keyword evidence="5 8" id="KW-0732">Signal</keyword>
<dbReference type="InParanoid" id="A0A340XXB1"/>
<evidence type="ECO:0000256" key="5">
    <source>
        <dbReference type="ARBA" id="ARBA00022729"/>
    </source>
</evidence>
<dbReference type="PRINTS" id="PR00003">
    <property type="entry name" value="4DISULPHCORE"/>
</dbReference>
<dbReference type="InterPro" id="IPR036645">
    <property type="entry name" value="Elafin-like_sf"/>
</dbReference>
<evidence type="ECO:0000256" key="8">
    <source>
        <dbReference type="SAM" id="SignalP"/>
    </source>
</evidence>
<evidence type="ECO:0000313" key="10">
    <source>
        <dbReference type="Proteomes" id="UP000265300"/>
    </source>
</evidence>
<dbReference type="GO" id="GO:0045087">
    <property type="term" value="P:innate immune response"/>
    <property type="evidence" value="ECO:0007669"/>
    <property type="project" value="TreeGrafter"/>
</dbReference>
<protein>
    <submittedName>
        <fullName evidence="11">LOW QUALITY PROTEIN: antileukoproteinase</fullName>
    </submittedName>
</protein>
<keyword evidence="10" id="KW-1185">Reference proteome</keyword>
<dbReference type="GeneID" id="103085917"/>
<dbReference type="GO" id="GO:0019731">
    <property type="term" value="P:antibacterial humoral response"/>
    <property type="evidence" value="ECO:0007669"/>
    <property type="project" value="TreeGrafter"/>
</dbReference>
<reference evidence="11" key="1">
    <citation type="submission" date="2025-08" db="UniProtKB">
        <authorList>
            <consortium name="RefSeq"/>
        </authorList>
    </citation>
    <scope>IDENTIFICATION</scope>
</reference>
<dbReference type="KEGG" id="lve:103085917"/>
<dbReference type="SUPFAM" id="SSF57256">
    <property type="entry name" value="Elafin-like"/>
    <property type="match status" value="2"/>
</dbReference>
<dbReference type="GO" id="GO:0005615">
    <property type="term" value="C:extracellular space"/>
    <property type="evidence" value="ECO:0007669"/>
    <property type="project" value="TreeGrafter"/>
</dbReference>
<dbReference type="PANTHER" id="PTHR19441">
    <property type="entry name" value="WHEY ACDIC PROTEIN WAP"/>
    <property type="match status" value="1"/>
</dbReference>
<proteinExistence type="predicted"/>
<keyword evidence="7" id="KW-1015">Disulfide bond</keyword>
<dbReference type="FunFam" id="4.10.75.10:FF:000001">
    <property type="entry name" value="Anosmin 1"/>
    <property type="match status" value="2"/>
</dbReference>
<dbReference type="Proteomes" id="UP000265300">
    <property type="component" value="Unplaced"/>
</dbReference>
<evidence type="ECO:0000256" key="4">
    <source>
        <dbReference type="ARBA" id="ARBA00022690"/>
    </source>
</evidence>
<evidence type="ECO:0000259" key="9">
    <source>
        <dbReference type="PROSITE" id="PS51390"/>
    </source>
</evidence>
<dbReference type="AlphaFoldDB" id="A0A340XXB1"/>
<dbReference type="PROSITE" id="PS51390">
    <property type="entry name" value="WAP"/>
    <property type="match status" value="2"/>
</dbReference>
<evidence type="ECO:0000256" key="1">
    <source>
        <dbReference type="ARBA" id="ARBA00004613"/>
    </source>
</evidence>
<evidence type="ECO:0000313" key="11">
    <source>
        <dbReference type="RefSeq" id="XP_007464867.1"/>
    </source>
</evidence>
<evidence type="ECO:0000256" key="7">
    <source>
        <dbReference type="ARBA" id="ARBA00023157"/>
    </source>
</evidence>
<dbReference type="SMART" id="SM00217">
    <property type="entry name" value="WAP"/>
    <property type="match status" value="2"/>
</dbReference>
<feature type="signal peptide" evidence="8">
    <location>
        <begin position="1"/>
        <end position="24"/>
    </location>
</feature>
<comment type="subcellular location">
    <subcellularLocation>
        <location evidence="1">Secreted</location>
    </subcellularLocation>
</comment>
<dbReference type="CDD" id="cd00199">
    <property type="entry name" value="WAP"/>
    <property type="match status" value="1"/>
</dbReference>
<dbReference type="FunCoup" id="A0A340XXB1">
    <property type="interactions" value="14"/>
</dbReference>
<dbReference type="PANTHER" id="PTHR19441:SF44">
    <property type="entry name" value="ANTILEUKOPROTEINASE"/>
    <property type="match status" value="1"/>
</dbReference>
<organism evidence="10 11">
    <name type="scientific">Lipotes vexillifer</name>
    <name type="common">Yangtze river dolphin</name>
    <dbReference type="NCBI Taxonomy" id="118797"/>
    <lineage>
        <taxon>Eukaryota</taxon>
        <taxon>Metazoa</taxon>
        <taxon>Chordata</taxon>
        <taxon>Craniata</taxon>
        <taxon>Vertebrata</taxon>
        <taxon>Euteleostomi</taxon>
        <taxon>Mammalia</taxon>
        <taxon>Eutheria</taxon>
        <taxon>Laurasiatheria</taxon>
        <taxon>Artiodactyla</taxon>
        <taxon>Whippomorpha</taxon>
        <taxon>Cetacea</taxon>
        <taxon>Odontoceti</taxon>
        <taxon>Lipotidae</taxon>
        <taxon>Lipotes</taxon>
    </lineage>
</organism>
<gene>
    <name evidence="11" type="primary">SLPI</name>
</gene>
<feature type="domain" description="WAP" evidence="9">
    <location>
        <begin position="27"/>
        <end position="75"/>
    </location>
</feature>
<evidence type="ECO:0000256" key="3">
    <source>
        <dbReference type="ARBA" id="ARBA00022529"/>
    </source>
</evidence>
<sequence length="155" mass="16647">MTFSGLFPFVLLALGTLAPWAVEGAENALKAGDCPPREPANCFKYDKPECNNDWQCPEKKRCCPDYCGIRCLDPVNILNSAEEKPGKCPVFDTQCLMLNPPNRCETDSQCVGELKCCKGTCGKACIFPVKGKEGLGQADLLPSSSLSQPSGVPGI</sequence>
<keyword evidence="2" id="KW-0964">Secreted</keyword>
<evidence type="ECO:0000256" key="2">
    <source>
        <dbReference type="ARBA" id="ARBA00022525"/>
    </source>
</evidence>
<dbReference type="GO" id="GO:0004867">
    <property type="term" value="F:serine-type endopeptidase inhibitor activity"/>
    <property type="evidence" value="ECO:0007669"/>
    <property type="project" value="TreeGrafter"/>
</dbReference>
<dbReference type="RefSeq" id="XP_007464867.1">
    <property type="nucleotide sequence ID" value="XM_007464805.1"/>
</dbReference>
<dbReference type="CTD" id="6590"/>
<feature type="domain" description="WAP" evidence="9">
    <location>
        <begin position="81"/>
        <end position="129"/>
    </location>
</feature>
<accession>A0A340XXB1</accession>
<dbReference type="InterPro" id="IPR050514">
    <property type="entry name" value="WAP_four-disulfide_core"/>
</dbReference>
<dbReference type="STRING" id="118797.A0A340XXB1"/>
<keyword evidence="3" id="KW-0929">Antimicrobial</keyword>
<keyword evidence="4" id="KW-0646">Protease inhibitor</keyword>
<evidence type="ECO:0000256" key="6">
    <source>
        <dbReference type="ARBA" id="ARBA00023022"/>
    </source>
</evidence>
<dbReference type="OrthoDB" id="4473401at2759"/>
<keyword evidence="6" id="KW-0044">Antibiotic</keyword>